<feature type="transmembrane region" description="Helical" evidence="1">
    <location>
        <begin position="110"/>
        <end position="128"/>
    </location>
</feature>
<feature type="transmembrane region" description="Helical" evidence="1">
    <location>
        <begin position="202"/>
        <end position="219"/>
    </location>
</feature>
<evidence type="ECO:0000256" key="1">
    <source>
        <dbReference type="SAM" id="Phobius"/>
    </source>
</evidence>
<feature type="transmembrane region" description="Helical" evidence="1">
    <location>
        <begin position="140"/>
        <end position="158"/>
    </location>
</feature>
<dbReference type="RefSeq" id="WP_075367121.1">
    <property type="nucleotide sequence ID" value="NZ_MLBF01000070.1"/>
</dbReference>
<dbReference type="EMBL" id="MLBF01000070">
    <property type="protein sequence ID" value="OLN26748.1"/>
    <property type="molecule type" value="Genomic_DNA"/>
</dbReference>
<gene>
    <name evidence="2" type="ORF">DSOL_4842</name>
</gene>
<dbReference type="AlphaFoldDB" id="A0A1Q8QHI8"/>
<evidence type="ECO:0000313" key="2">
    <source>
        <dbReference type="EMBL" id="OLN26748.1"/>
    </source>
</evidence>
<accession>A0A1Q8QHI8</accession>
<evidence type="ECO:0000313" key="3">
    <source>
        <dbReference type="Proteomes" id="UP000186102"/>
    </source>
</evidence>
<keyword evidence="3" id="KW-1185">Reference proteome</keyword>
<organism evidence="2 3">
    <name type="scientific">Desulfosporosinus metallidurans</name>
    <dbReference type="NCBI Taxonomy" id="1888891"/>
    <lineage>
        <taxon>Bacteria</taxon>
        <taxon>Bacillati</taxon>
        <taxon>Bacillota</taxon>
        <taxon>Clostridia</taxon>
        <taxon>Eubacteriales</taxon>
        <taxon>Desulfitobacteriaceae</taxon>
        <taxon>Desulfosporosinus</taxon>
    </lineage>
</organism>
<sequence length="230" mass="26151">MQDALQVGPFLLKTQWLVITLSALVGYFGMRYRLKAAGYPDKRIIETIENSLIIALMVWKFSLILFDPVSVVTNPLALLYFSGGERGVWLAAVVVLFYFYHRAQKDQVSVWVYGDLLAAGFLAAIAAYHLIDLFGDKQALWADLSEILIALLIFRVMLSRSQGIAKPNNLNQILLWFSLGQVGIAFLNPLKQNYWWGFSQEQILYLILATLCLAIDLFAEKKRLNKAKHY</sequence>
<name>A0A1Q8QHI8_9FIRM</name>
<protein>
    <recommendedName>
        <fullName evidence="4">Prolipoprotein diacylglyceryl transferase</fullName>
    </recommendedName>
</protein>
<keyword evidence="1" id="KW-1133">Transmembrane helix</keyword>
<evidence type="ECO:0008006" key="4">
    <source>
        <dbReference type="Google" id="ProtNLM"/>
    </source>
</evidence>
<feature type="transmembrane region" description="Helical" evidence="1">
    <location>
        <begin position="170"/>
        <end position="190"/>
    </location>
</feature>
<proteinExistence type="predicted"/>
<dbReference type="Proteomes" id="UP000186102">
    <property type="component" value="Unassembled WGS sequence"/>
</dbReference>
<feature type="transmembrane region" description="Helical" evidence="1">
    <location>
        <begin position="12"/>
        <end position="30"/>
    </location>
</feature>
<reference evidence="2 3" key="1">
    <citation type="submission" date="2016-09" db="EMBL/GenBank/DDBJ databases">
        <title>Complete genome of Desulfosporosinus sp. OL.</title>
        <authorList>
            <person name="Mardanov A."/>
            <person name="Beletsky A."/>
            <person name="Panova A."/>
            <person name="Karnachuk O."/>
            <person name="Ravin N."/>
        </authorList>
    </citation>
    <scope>NUCLEOTIDE SEQUENCE [LARGE SCALE GENOMIC DNA]</scope>
    <source>
        <strain evidence="2 3">OL</strain>
    </source>
</reference>
<dbReference type="OrthoDB" id="1796359at2"/>
<feature type="transmembrane region" description="Helical" evidence="1">
    <location>
        <begin position="77"/>
        <end position="98"/>
    </location>
</feature>
<comment type="caution">
    <text evidence="2">The sequence shown here is derived from an EMBL/GenBank/DDBJ whole genome shotgun (WGS) entry which is preliminary data.</text>
</comment>
<keyword evidence="1" id="KW-0472">Membrane</keyword>
<feature type="transmembrane region" description="Helical" evidence="1">
    <location>
        <begin position="51"/>
        <end position="71"/>
    </location>
</feature>
<dbReference type="STRING" id="1888891.DSOL_4842"/>
<keyword evidence="1" id="KW-0812">Transmembrane</keyword>